<protein>
    <submittedName>
        <fullName evidence="2">PQQ-binding-like beta-propeller repeat protein</fullName>
    </submittedName>
</protein>
<comment type="caution">
    <text evidence="2">The sequence shown here is derived from an EMBL/GenBank/DDBJ whole genome shotgun (WGS) entry which is preliminary data.</text>
</comment>
<dbReference type="InterPro" id="IPR018391">
    <property type="entry name" value="PQQ_b-propeller_rpt"/>
</dbReference>
<feature type="domain" description="Pyrrolo-quinoline quinone repeat" evidence="1">
    <location>
        <begin position="241"/>
        <end position="338"/>
    </location>
</feature>
<dbReference type="Proteomes" id="UP000538929">
    <property type="component" value="Unassembled WGS sequence"/>
</dbReference>
<dbReference type="SMART" id="SM00564">
    <property type="entry name" value="PQQ"/>
    <property type="match status" value="8"/>
</dbReference>
<dbReference type="InterPro" id="IPR015943">
    <property type="entry name" value="WD40/YVTN_repeat-like_dom_sf"/>
</dbReference>
<sequence length="379" mass="40161">AAPVRWRPWRFRMSNELWGSPTARDGLLYVSSFEVHALDIATGRRQFKTRDVAWLTEVAGGRLLASDGPSLRALGADDGTEYWSVAPEGWIYSLAVDRGTVVTGIRGGGVQAVEVTTGERLWGIDGAQTDFETADTGPVIAHGTVYTRADDRLYALEARTGAELWSHPVGDASATGGVPVRLRSGPDTVYVSAGTRLFALDAADGTERWRFDAPAALLCPPTPGPSRRGSPTGVWVVDYLGTVYALDAGDGTERWRIATEPRNSPEPVLVADGLVHLAAGSAVYTLDAVHGTPCWRFGTGGPVVGSPVVAAGRVHFGSEDHCLYTLDAVTGRLSWKLEMGGAITGTPAVAGGMLFACSQDRCVYALDAGRGTRQSSRSS</sequence>
<dbReference type="SUPFAM" id="SSF50998">
    <property type="entry name" value="Quinoprotein alcohol dehydrogenase-like"/>
    <property type="match status" value="2"/>
</dbReference>
<evidence type="ECO:0000259" key="1">
    <source>
        <dbReference type="Pfam" id="PF13360"/>
    </source>
</evidence>
<evidence type="ECO:0000313" key="2">
    <source>
        <dbReference type="EMBL" id="MBB0246188.1"/>
    </source>
</evidence>
<dbReference type="Gene3D" id="2.40.10.480">
    <property type="match status" value="3"/>
</dbReference>
<dbReference type="PANTHER" id="PTHR34512:SF30">
    <property type="entry name" value="OUTER MEMBRANE PROTEIN ASSEMBLY FACTOR BAMB"/>
    <property type="match status" value="1"/>
</dbReference>
<dbReference type="InterPro" id="IPR002372">
    <property type="entry name" value="PQQ_rpt_dom"/>
</dbReference>
<dbReference type="EMBL" id="VKHT01000769">
    <property type="protein sequence ID" value="MBB0246188.1"/>
    <property type="molecule type" value="Genomic_DNA"/>
</dbReference>
<dbReference type="RefSeq" id="WP_182607562.1">
    <property type="nucleotide sequence ID" value="NZ_VKHT01000769.1"/>
</dbReference>
<gene>
    <name evidence="2" type="ORF">FNQ90_19260</name>
</gene>
<feature type="non-terminal residue" evidence="2">
    <location>
        <position position="1"/>
    </location>
</feature>
<feature type="domain" description="Pyrrolo-quinoline quinone repeat" evidence="1">
    <location>
        <begin position="34"/>
        <end position="175"/>
    </location>
</feature>
<keyword evidence="3" id="KW-1185">Reference proteome</keyword>
<reference evidence="3" key="1">
    <citation type="submission" date="2019-10" db="EMBL/GenBank/DDBJ databases">
        <title>Streptomyces sp. nov., a novel actinobacterium isolated from alkaline environment.</title>
        <authorList>
            <person name="Golinska P."/>
        </authorList>
    </citation>
    <scope>NUCLEOTIDE SEQUENCE [LARGE SCALE GENOMIC DNA]</scope>
    <source>
        <strain evidence="3">DSM 42118</strain>
    </source>
</reference>
<accession>A0A7W3TG32</accession>
<dbReference type="AlphaFoldDB" id="A0A7W3TG32"/>
<evidence type="ECO:0000313" key="3">
    <source>
        <dbReference type="Proteomes" id="UP000538929"/>
    </source>
</evidence>
<name>A0A7W3TG32_9ACTN</name>
<dbReference type="Gene3D" id="2.130.10.10">
    <property type="entry name" value="YVTN repeat-like/Quinoprotein amine dehydrogenase"/>
    <property type="match status" value="1"/>
</dbReference>
<dbReference type="Pfam" id="PF13360">
    <property type="entry name" value="PQQ_2"/>
    <property type="match status" value="2"/>
</dbReference>
<proteinExistence type="predicted"/>
<organism evidence="2 3">
    <name type="scientific">Streptomyces alkaliphilus</name>
    <dbReference type="NCBI Taxonomy" id="1472722"/>
    <lineage>
        <taxon>Bacteria</taxon>
        <taxon>Bacillati</taxon>
        <taxon>Actinomycetota</taxon>
        <taxon>Actinomycetes</taxon>
        <taxon>Kitasatosporales</taxon>
        <taxon>Streptomycetaceae</taxon>
        <taxon>Streptomyces</taxon>
    </lineage>
</organism>
<dbReference type="PANTHER" id="PTHR34512">
    <property type="entry name" value="CELL SURFACE PROTEIN"/>
    <property type="match status" value="1"/>
</dbReference>
<dbReference type="InterPro" id="IPR011047">
    <property type="entry name" value="Quinoprotein_ADH-like_sf"/>
</dbReference>